<feature type="region of interest" description="Disordered" evidence="1">
    <location>
        <begin position="161"/>
        <end position="232"/>
    </location>
</feature>
<name>A0A1E3IAG1_9TREE</name>
<evidence type="ECO:0000256" key="1">
    <source>
        <dbReference type="SAM" id="MobiDB-lite"/>
    </source>
</evidence>
<sequence length="275" mass="31677">MPHKRAKRAVREAESARKGLNLPPSSSAYDDAPRSATRILNSWKVQQRFRESGRKTSEDTGEPRHSLSVDKDKRKERAGMQSISKIMPQETLAEYNRRVEISLRPAVSNAIKSAESVLAAEKAEQSQRKKENKRRARLVKLVKEGKVKKEILDEFNKGIMEKKRKRKEGDEGEMEKNEQEEIEEDVRVKNFAPLSPPRRLNNQAPPTLPHLRKTGGNKTTSKSIYDAVGNSGKIPLNVGQKRILEEERERVIEMYREMKAQREITKKEEREKGKR</sequence>
<dbReference type="AlphaFoldDB" id="A0A1E3IAG1"/>
<keyword evidence="3" id="KW-1185">Reference proteome</keyword>
<dbReference type="Proteomes" id="UP000094043">
    <property type="component" value="Chromosome 3"/>
</dbReference>
<dbReference type="RefSeq" id="XP_066067937.1">
    <property type="nucleotide sequence ID" value="XM_066211840.1"/>
</dbReference>
<dbReference type="OrthoDB" id="5876637at2759"/>
<protein>
    <submittedName>
        <fullName evidence="2">Uncharacterized protein</fullName>
    </submittedName>
</protein>
<dbReference type="EMBL" id="CP143786">
    <property type="protein sequence ID" value="WVN87237.1"/>
    <property type="molecule type" value="Genomic_DNA"/>
</dbReference>
<organism evidence="2 3">
    <name type="scientific">Cryptococcus depauperatus CBS 7841</name>
    <dbReference type="NCBI Taxonomy" id="1295531"/>
    <lineage>
        <taxon>Eukaryota</taxon>
        <taxon>Fungi</taxon>
        <taxon>Dikarya</taxon>
        <taxon>Basidiomycota</taxon>
        <taxon>Agaricomycotina</taxon>
        <taxon>Tremellomycetes</taxon>
        <taxon>Tremellales</taxon>
        <taxon>Cryptococcaceae</taxon>
        <taxon>Cryptococcus</taxon>
    </lineage>
</organism>
<dbReference type="VEuPathDB" id="FungiDB:L203_04873"/>
<dbReference type="KEGG" id="cdep:91086626"/>
<reference evidence="2" key="1">
    <citation type="submission" date="2016-06" db="EMBL/GenBank/DDBJ databases">
        <authorList>
            <person name="Cuomo C."/>
            <person name="Litvintseva A."/>
            <person name="Heitman J."/>
            <person name="Chen Y."/>
            <person name="Sun S."/>
            <person name="Springer D."/>
            <person name="Dromer F."/>
            <person name="Young S."/>
            <person name="Zeng Q."/>
            <person name="Chapman S."/>
            <person name="Gujja S."/>
            <person name="Saif S."/>
            <person name="Birren B."/>
        </authorList>
    </citation>
    <scope>NUCLEOTIDE SEQUENCE</scope>
    <source>
        <strain evidence="2">CBS 7841</strain>
    </source>
</reference>
<reference evidence="2" key="2">
    <citation type="journal article" date="2022" name="Elife">
        <title>Obligate sexual reproduction of a homothallic fungus closely related to the Cryptococcus pathogenic species complex.</title>
        <authorList>
            <person name="Passer A.R."/>
            <person name="Clancey S.A."/>
            <person name="Shea T."/>
            <person name="David-Palma M."/>
            <person name="Averette A.F."/>
            <person name="Boekhout T."/>
            <person name="Porcel B.M."/>
            <person name="Nowrousian M."/>
            <person name="Cuomo C.A."/>
            <person name="Sun S."/>
            <person name="Heitman J."/>
            <person name="Coelho M.A."/>
        </authorList>
    </citation>
    <scope>NUCLEOTIDE SEQUENCE</scope>
    <source>
        <strain evidence="2">CBS 7841</strain>
    </source>
</reference>
<feature type="region of interest" description="Disordered" evidence="1">
    <location>
        <begin position="1"/>
        <end position="82"/>
    </location>
</feature>
<reference evidence="2" key="3">
    <citation type="submission" date="2024-01" db="EMBL/GenBank/DDBJ databases">
        <authorList>
            <person name="Coelho M.A."/>
            <person name="David-Palma M."/>
            <person name="Shea T."/>
            <person name="Sun S."/>
            <person name="Cuomo C.A."/>
            <person name="Heitman J."/>
        </authorList>
    </citation>
    <scope>NUCLEOTIDE SEQUENCE</scope>
    <source>
        <strain evidence="2">CBS 7841</strain>
    </source>
</reference>
<dbReference type="GeneID" id="91086626"/>
<feature type="compositionally biased region" description="Basic and acidic residues" evidence="1">
    <location>
        <begin position="48"/>
        <end position="78"/>
    </location>
</feature>
<evidence type="ECO:0000313" key="2">
    <source>
        <dbReference type="EMBL" id="WVN87237.1"/>
    </source>
</evidence>
<accession>A0A1E3IAG1</accession>
<gene>
    <name evidence="2" type="ORF">L203_102414</name>
</gene>
<evidence type="ECO:0000313" key="3">
    <source>
        <dbReference type="Proteomes" id="UP000094043"/>
    </source>
</evidence>
<proteinExistence type="predicted"/>